<dbReference type="Pfam" id="PF00535">
    <property type="entry name" value="Glycos_transf_2"/>
    <property type="match status" value="1"/>
</dbReference>
<keyword evidence="3" id="KW-1185">Reference proteome</keyword>
<proteinExistence type="predicted"/>
<evidence type="ECO:0000313" key="2">
    <source>
        <dbReference type="EMBL" id="GET33763.1"/>
    </source>
</evidence>
<organism evidence="2 3">
    <name type="scientific">Prolixibacter bellariivorans</name>
    <dbReference type="NCBI Taxonomy" id="314319"/>
    <lineage>
        <taxon>Bacteria</taxon>
        <taxon>Pseudomonadati</taxon>
        <taxon>Bacteroidota</taxon>
        <taxon>Bacteroidia</taxon>
        <taxon>Marinilabiliales</taxon>
        <taxon>Prolixibacteraceae</taxon>
        <taxon>Prolixibacter</taxon>
    </lineage>
</organism>
<evidence type="ECO:0000259" key="1">
    <source>
        <dbReference type="Pfam" id="PF00535"/>
    </source>
</evidence>
<dbReference type="PANTHER" id="PTHR22916:SF3">
    <property type="entry name" value="UDP-GLCNAC:BETAGAL BETA-1,3-N-ACETYLGLUCOSAMINYLTRANSFERASE-LIKE PROTEIN 1"/>
    <property type="match status" value="1"/>
</dbReference>
<name>A0A5M4B1U3_9BACT</name>
<evidence type="ECO:0000313" key="3">
    <source>
        <dbReference type="Proteomes" id="UP000391834"/>
    </source>
</evidence>
<sequence>MITYNHESYIKQAIEGVLMQKTNFRVELVIGEDCSPDRTRQICKEYSSRYSNIRLLPSEKNLGVIPNLIRTLESCTGDYIAFCEGDDYWIDPHKLQKQVDFLNKNNDHGLCYSKAKVYKEKEKTFKKSFGVEALTFDDLLVNNTISTPTVLLRRELYDRYNGDIQPENKDWIMGDYPLWLWVAHNSKIKFFDAEFAVYRVLENSASHSTDYKKDLAFLTNYHKIKVFYINKYGHSNMENRVWQRYYSNKAYLFLFKNEKKIDELLSEIKEFETPTLKLRVLTFLLEKKFLRLFLKLYWKKNS</sequence>
<comment type="caution">
    <text evidence="2">The sequence shown here is derived from an EMBL/GenBank/DDBJ whole genome shotgun (WGS) entry which is preliminary data.</text>
</comment>
<dbReference type="Proteomes" id="UP000391834">
    <property type="component" value="Unassembled WGS sequence"/>
</dbReference>
<dbReference type="AlphaFoldDB" id="A0A5M4B1U3"/>
<feature type="domain" description="Glycosyltransferase 2-like" evidence="1">
    <location>
        <begin position="1"/>
        <end position="129"/>
    </location>
</feature>
<reference evidence="2 3" key="1">
    <citation type="submission" date="2019-10" db="EMBL/GenBank/DDBJ databases">
        <title>Prolixibacter strains distinguished by the presence of nitrate reductase genes were adept at nitrate-dependent anaerobic corrosion of metallic iron and carbon steel.</title>
        <authorList>
            <person name="Iino T."/>
            <person name="Shono N."/>
            <person name="Ito K."/>
            <person name="Nakamura R."/>
            <person name="Sueoka K."/>
            <person name="Harayama S."/>
            <person name="Ohkuma M."/>
        </authorList>
    </citation>
    <scope>NUCLEOTIDE SEQUENCE [LARGE SCALE GENOMIC DNA]</scope>
    <source>
        <strain evidence="2 3">JCM 13498</strain>
    </source>
</reference>
<protein>
    <recommendedName>
        <fullName evidence="1">Glycosyltransferase 2-like domain-containing protein</fullName>
    </recommendedName>
</protein>
<dbReference type="InterPro" id="IPR029044">
    <property type="entry name" value="Nucleotide-diphossugar_trans"/>
</dbReference>
<dbReference type="PANTHER" id="PTHR22916">
    <property type="entry name" value="GLYCOSYLTRANSFERASE"/>
    <property type="match status" value="1"/>
</dbReference>
<dbReference type="Gene3D" id="3.90.550.10">
    <property type="entry name" value="Spore Coat Polysaccharide Biosynthesis Protein SpsA, Chain A"/>
    <property type="match status" value="1"/>
</dbReference>
<dbReference type="InterPro" id="IPR001173">
    <property type="entry name" value="Glyco_trans_2-like"/>
</dbReference>
<accession>A0A5M4B1U3</accession>
<gene>
    <name evidence="2" type="ORF">PbJCM13498_26260</name>
</gene>
<dbReference type="SUPFAM" id="SSF53448">
    <property type="entry name" value="Nucleotide-diphospho-sugar transferases"/>
    <property type="match status" value="1"/>
</dbReference>
<dbReference type="GO" id="GO:0016758">
    <property type="term" value="F:hexosyltransferase activity"/>
    <property type="evidence" value="ECO:0007669"/>
    <property type="project" value="UniProtKB-ARBA"/>
</dbReference>
<dbReference type="EMBL" id="BLAX01000001">
    <property type="protein sequence ID" value="GET33763.1"/>
    <property type="molecule type" value="Genomic_DNA"/>
</dbReference>